<dbReference type="PANTHER" id="PTHR30213:SF0">
    <property type="entry name" value="UPF0761 MEMBRANE PROTEIN YIHY"/>
    <property type="match status" value="1"/>
</dbReference>
<evidence type="ECO:0000256" key="2">
    <source>
        <dbReference type="ARBA" id="ARBA00022475"/>
    </source>
</evidence>
<feature type="transmembrane region" description="Helical" evidence="6">
    <location>
        <begin position="255"/>
        <end position="278"/>
    </location>
</feature>
<dbReference type="Proteomes" id="UP001589667">
    <property type="component" value="Unassembled WGS sequence"/>
</dbReference>
<protein>
    <submittedName>
        <fullName evidence="7">YihY/virulence factor BrkB family protein</fullName>
    </submittedName>
</protein>
<accession>A0ABV5SLI4</accession>
<evidence type="ECO:0000256" key="4">
    <source>
        <dbReference type="ARBA" id="ARBA00022989"/>
    </source>
</evidence>
<dbReference type="Pfam" id="PF03631">
    <property type="entry name" value="Virul_fac_BrkB"/>
    <property type="match status" value="1"/>
</dbReference>
<feature type="transmembrane region" description="Helical" evidence="6">
    <location>
        <begin position="99"/>
        <end position="122"/>
    </location>
</feature>
<dbReference type="RefSeq" id="WP_157422812.1">
    <property type="nucleotide sequence ID" value="NZ_BAAANI010000006.1"/>
</dbReference>
<gene>
    <name evidence="7" type="ORF">ACFFQV_02700</name>
</gene>
<reference evidence="7 8" key="1">
    <citation type="submission" date="2024-09" db="EMBL/GenBank/DDBJ databases">
        <authorList>
            <person name="Sun Q."/>
            <person name="Mori K."/>
        </authorList>
    </citation>
    <scope>NUCLEOTIDE SEQUENCE [LARGE SCALE GENOMIC DNA]</scope>
    <source>
        <strain evidence="7 8">JCM 14321</strain>
    </source>
</reference>
<proteinExistence type="predicted"/>
<evidence type="ECO:0000313" key="8">
    <source>
        <dbReference type="Proteomes" id="UP001589667"/>
    </source>
</evidence>
<dbReference type="PANTHER" id="PTHR30213">
    <property type="entry name" value="INNER MEMBRANE PROTEIN YHJD"/>
    <property type="match status" value="1"/>
</dbReference>
<dbReference type="NCBIfam" id="TIGR00765">
    <property type="entry name" value="yihY_not_rbn"/>
    <property type="match status" value="1"/>
</dbReference>
<keyword evidence="5 6" id="KW-0472">Membrane</keyword>
<keyword evidence="2" id="KW-1003">Cell membrane</keyword>
<sequence>MPDHDSPVRLSREDWRVILTRTAHEYRINQVQDIAAALTFYAVLATLPGLLAVLAAIGIFGSAEAAVGVFLDVVDQLGGDEVVAALRTPLEQLLDASHAGLAFATGLVGLIWATSGYVGSLGRGLNRLYGVDEGRPFWAMRPAMLAVSAVVVVLATLAAIGLVVSGPVAEALARTLGLDEGVAFWWDLGKVPVLAAIGIAMIALLYWAAPNVKRRHLRWFSIGAVGALLAWVIVTALFGLYVFGIGAFQRNYGVLGGAIAFLLWVWLSNLALLFGGVLDTEVERARQLRAGVIAEERVQLPLRDDRVIAENREQRQRDEQASRHLRLED</sequence>
<name>A0ABV5SLI4_9MICO</name>
<evidence type="ECO:0000313" key="7">
    <source>
        <dbReference type="EMBL" id="MFB9641190.1"/>
    </source>
</evidence>
<evidence type="ECO:0000256" key="1">
    <source>
        <dbReference type="ARBA" id="ARBA00004651"/>
    </source>
</evidence>
<organism evidence="7 8">
    <name type="scientific">Agromyces lapidis</name>
    <dbReference type="NCBI Taxonomy" id="279574"/>
    <lineage>
        <taxon>Bacteria</taxon>
        <taxon>Bacillati</taxon>
        <taxon>Actinomycetota</taxon>
        <taxon>Actinomycetes</taxon>
        <taxon>Micrococcales</taxon>
        <taxon>Microbacteriaceae</taxon>
        <taxon>Agromyces</taxon>
    </lineage>
</organism>
<keyword evidence="8" id="KW-1185">Reference proteome</keyword>
<feature type="transmembrane region" description="Helical" evidence="6">
    <location>
        <begin position="143"/>
        <end position="164"/>
    </location>
</feature>
<feature type="transmembrane region" description="Helical" evidence="6">
    <location>
        <begin position="219"/>
        <end position="243"/>
    </location>
</feature>
<dbReference type="PIRSF" id="PIRSF035875">
    <property type="entry name" value="RNase_BN"/>
    <property type="match status" value="1"/>
</dbReference>
<keyword evidence="3 6" id="KW-0812">Transmembrane</keyword>
<evidence type="ECO:0000256" key="3">
    <source>
        <dbReference type="ARBA" id="ARBA00022692"/>
    </source>
</evidence>
<evidence type="ECO:0000256" key="5">
    <source>
        <dbReference type="ARBA" id="ARBA00023136"/>
    </source>
</evidence>
<evidence type="ECO:0000256" key="6">
    <source>
        <dbReference type="SAM" id="Phobius"/>
    </source>
</evidence>
<comment type="caution">
    <text evidence="7">The sequence shown here is derived from an EMBL/GenBank/DDBJ whole genome shotgun (WGS) entry which is preliminary data.</text>
</comment>
<feature type="transmembrane region" description="Helical" evidence="6">
    <location>
        <begin position="34"/>
        <end position="60"/>
    </location>
</feature>
<feature type="transmembrane region" description="Helical" evidence="6">
    <location>
        <begin position="184"/>
        <end position="207"/>
    </location>
</feature>
<dbReference type="InterPro" id="IPR017039">
    <property type="entry name" value="Virul_fac_BrkB"/>
</dbReference>
<comment type="subcellular location">
    <subcellularLocation>
        <location evidence="1">Cell membrane</location>
        <topology evidence="1">Multi-pass membrane protein</topology>
    </subcellularLocation>
</comment>
<dbReference type="EMBL" id="JBHMBL010000001">
    <property type="protein sequence ID" value="MFB9641190.1"/>
    <property type="molecule type" value="Genomic_DNA"/>
</dbReference>
<keyword evidence="4 6" id="KW-1133">Transmembrane helix</keyword>